<dbReference type="RefSeq" id="WP_258387269.1">
    <property type="nucleotide sequence ID" value="NZ_CP091430.1"/>
</dbReference>
<name>A0ABY5SCF4_9BACL</name>
<dbReference type="EMBL" id="CP091430">
    <property type="protein sequence ID" value="UVI31205.1"/>
    <property type="molecule type" value="Genomic_DNA"/>
</dbReference>
<accession>A0ABY5SCF4</accession>
<sequence>METDYTDLDNRVFSALNEHYENTMRTVKIRGISNRDDDHRHYSFDCWDTNGDKYGIHAYYSFSADEIVEIYESAGENFSMSETE</sequence>
<organism evidence="1 2">
    <name type="scientific">Paenibacillus spongiae</name>
    <dbReference type="NCBI Taxonomy" id="2909671"/>
    <lineage>
        <taxon>Bacteria</taxon>
        <taxon>Bacillati</taxon>
        <taxon>Bacillota</taxon>
        <taxon>Bacilli</taxon>
        <taxon>Bacillales</taxon>
        <taxon>Paenibacillaceae</taxon>
        <taxon>Paenibacillus</taxon>
    </lineage>
</organism>
<protein>
    <submittedName>
        <fullName evidence="1">Uncharacterized protein</fullName>
    </submittedName>
</protein>
<dbReference type="Proteomes" id="UP001057877">
    <property type="component" value="Chromosome"/>
</dbReference>
<evidence type="ECO:0000313" key="2">
    <source>
        <dbReference type="Proteomes" id="UP001057877"/>
    </source>
</evidence>
<evidence type="ECO:0000313" key="1">
    <source>
        <dbReference type="EMBL" id="UVI31205.1"/>
    </source>
</evidence>
<gene>
    <name evidence="1" type="ORF">L1F29_05005</name>
</gene>
<reference evidence="1" key="1">
    <citation type="submission" date="2022-01" db="EMBL/GenBank/DDBJ databases">
        <title>Paenibacillus spongiae sp. nov., isolated from marine sponge.</title>
        <authorList>
            <person name="Li Z."/>
            <person name="Zhang M."/>
        </authorList>
    </citation>
    <scope>NUCLEOTIDE SEQUENCE</scope>
    <source>
        <strain evidence="1">PHS-Z3</strain>
    </source>
</reference>
<keyword evidence="2" id="KW-1185">Reference proteome</keyword>
<proteinExistence type="predicted"/>